<evidence type="ECO:0000313" key="8">
    <source>
        <dbReference type="EMBL" id="RGD56478.1"/>
    </source>
</evidence>
<organism evidence="8 9">
    <name type="scientific">Kitasatospora xanthocidica</name>
    <dbReference type="NCBI Taxonomy" id="83382"/>
    <lineage>
        <taxon>Bacteria</taxon>
        <taxon>Bacillati</taxon>
        <taxon>Actinomycetota</taxon>
        <taxon>Actinomycetes</taxon>
        <taxon>Kitasatosporales</taxon>
        <taxon>Streptomycetaceae</taxon>
        <taxon>Kitasatospora</taxon>
    </lineage>
</organism>
<protein>
    <recommendedName>
        <fullName evidence="6">S-adenosyl-L-methionine-dependent methyltransferase</fullName>
        <ecNumber evidence="6">2.1.1.-</ecNumber>
    </recommendedName>
</protein>
<sequence>MDGARARGGPVHALTGPEDGTAAAHGVASGVGRTALLVAAARAIETHRPDALARDPLAEHFVRASPASAHWPLHPDQVPDAEADPLWGRLGRYFGLRTRVLDDHLLAAARAGTRQVVILGAGLDSRAYRLDWPPGRVLHEIDTEQVLAFKRAVLDAAGAAPATERRPLAADLRGDWAGPLLEGGFDPAEPTAWLAEGLLPYLPAEAERRLMAAVHRLSAPGSTLAYELKDVAAEPPAVRTAPAYVAARERLGIDLRALFDAGPRPDSAAELTRLGWTVAVRSPYDFTALHGRGPAPEPDDALAANRWVFAARRGRPGGVPGRIPGRR</sequence>
<evidence type="ECO:0000256" key="1">
    <source>
        <dbReference type="ARBA" id="ARBA00003907"/>
    </source>
</evidence>
<dbReference type="GO" id="GO:0032259">
    <property type="term" value="P:methylation"/>
    <property type="evidence" value="ECO:0007669"/>
    <property type="project" value="UniProtKB-KW"/>
</dbReference>
<dbReference type="PANTHER" id="PTHR43619:SF2">
    <property type="entry name" value="S-ADENOSYL-L-METHIONINE-DEPENDENT METHYLTRANSFERASES SUPERFAMILY PROTEIN"/>
    <property type="match status" value="1"/>
</dbReference>
<dbReference type="EMBL" id="QVIG01000001">
    <property type="protein sequence ID" value="RGD56478.1"/>
    <property type="molecule type" value="Genomic_DNA"/>
</dbReference>
<dbReference type="Pfam" id="PF04072">
    <property type="entry name" value="LCM"/>
    <property type="match status" value="1"/>
</dbReference>
<dbReference type="PANTHER" id="PTHR43619">
    <property type="entry name" value="S-ADENOSYL-L-METHIONINE-DEPENDENT METHYLTRANSFERASE YKTD-RELATED"/>
    <property type="match status" value="1"/>
</dbReference>
<name>A0A372ZKT9_9ACTN</name>
<keyword evidence="5 6" id="KW-0949">S-adenosyl-L-methionine</keyword>
<evidence type="ECO:0000256" key="2">
    <source>
        <dbReference type="ARBA" id="ARBA00008138"/>
    </source>
</evidence>
<reference evidence="8 9" key="1">
    <citation type="submission" date="2018-08" db="EMBL/GenBank/DDBJ databases">
        <title>Diversity &amp; Physiological Properties of Lignin-Decomposing Actinobacteria from Soil.</title>
        <authorList>
            <person name="Roh S.G."/>
            <person name="Kim S.B."/>
        </authorList>
    </citation>
    <scope>NUCLEOTIDE SEQUENCE [LARGE SCALE GENOMIC DNA]</scope>
    <source>
        <strain evidence="8 9">MMS17-GH009</strain>
    </source>
</reference>
<keyword evidence="9" id="KW-1185">Reference proteome</keyword>
<dbReference type="EC" id="2.1.1.-" evidence="6"/>
<comment type="function">
    <text evidence="1 6">Exhibits S-adenosyl-L-methionine-dependent methyltransferase activity.</text>
</comment>
<proteinExistence type="inferred from homology"/>
<dbReference type="Gene3D" id="3.40.50.150">
    <property type="entry name" value="Vaccinia Virus protein VP39"/>
    <property type="match status" value="1"/>
</dbReference>
<evidence type="ECO:0000256" key="4">
    <source>
        <dbReference type="ARBA" id="ARBA00022679"/>
    </source>
</evidence>
<dbReference type="Proteomes" id="UP000263377">
    <property type="component" value="Unassembled WGS sequence"/>
</dbReference>
<dbReference type="InterPro" id="IPR029063">
    <property type="entry name" value="SAM-dependent_MTases_sf"/>
</dbReference>
<accession>A0A372ZKT9</accession>
<dbReference type="InterPro" id="IPR011610">
    <property type="entry name" value="SAM_mthyl_Trfase_ML2640-like"/>
</dbReference>
<evidence type="ECO:0000313" key="9">
    <source>
        <dbReference type="Proteomes" id="UP000263377"/>
    </source>
</evidence>
<dbReference type="SUPFAM" id="SSF53335">
    <property type="entry name" value="S-adenosyl-L-methionine-dependent methyltransferases"/>
    <property type="match status" value="1"/>
</dbReference>
<evidence type="ECO:0000256" key="3">
    <source>
        <dbReference type="ARBA" id="ARBA00022603"/>
    </source>
</evidence>
<comment type="similarity">
    <text evidence="2 6">Belongs to the UPF0677 family.</text>
</comment>
<comment type="caution">
    <text evidence="8">The sequence shown here is derived from an EMBL/GenBank/DDBJ whole genome shotgun (WGS) entry which is preliminary data.</text>
</comment>
<keyword evidence="3 6" id="KW-0489">Methyltransferase</keyword>
<dbReference type="AlphaFoldDB" id="A0A372ZKT9"/>
<evidence type="ECO:0000256" key="7">
    <source>
        <dbReference type="SAM" id="MobiDB-lite"/>
    </source>
</evidence>
<evidence type="ECO:0000256" key="5">
    <source>
        <dbReference type="ARBA" id="ARBA00022691"/>
    </source>
</evidence>
<dbReference type="InterPro" id="IPR007213">
    <property type="entry name" value="Ppm1/Ppm2/Tcmp"/>
</dbReference>
<feature type="region of interest" description="Disordered" evidence="7">
    <location>
        <begin position="1"/>
        <end position="26"/>
    </location>
</feature>
<dbReference type="NCBIfam" id="TIGR00027">
    <property type="entry name" value="mthyl_TIGR00027"/>
    <property type="match status" value="1"/>
</dbReference>
<gene>
    <name evidence="8" type="ORF">DR950_00550</name>
</gene>
<evidence type="ECO:0000256" key="6">
    <source>
        <dbReference type="RuleBase" id="RU362030"/>
    </source>
</evidence>
<keyword evidence="4 8" id="KW-0808">Transferase</keyword>
<dbReference type="GO" id="GO:0008168">
    <property type="term" value="F:methyltransferase activity"/>
    <property type="evidence" value="ECO:0007669"/>
    <property type="project" value="UniProtKB-UniRule"/>
</dbReference>